<reference evidence="4" key="2">
    <citation type="submission" date="2019-09" db="UniProtKB">
        <authorList>
            <consortium name="WormBaseParasite"/>
        </authorList>
    </citation>
    <scope>IDENTIFICATION</scope>
</reference>
<feature type="compositionally biased region" description="Basic and acidic residues" evidence="1">
    <location>
        <begin position="1"/>
        <end position="15"/>
    </location>
</feature>
<organism evidence="3 4">
    <name type="scientific">Heligmosomoides polygyrus</name>
    <name type="common">Parasitic roundworm</name>
    <dbReference type="NCBI Taxonomy" id="6339"/>
    <lineage>
        <taxon>Eukaryota</taxon>
        <taxon>Metazoa</taxon>
        <taxon>Ecdysozoa</taxon>
        <taxon>Nematoda</taxon>
        <taxon>Chromadorea</taxon>
        <taxon>Rhabditida</taxon>
        <taxon>Rhabditina</taxon>
        <taxon>Rhabditomorpha</taxon>
        <taxon>Strongyloidea</taxon>
        <taxon>Heligmosomidae</taxon>
        <taxon>Heligmosomoides</taxon>
    </lineage>
</organism>
<reference evidence="2 3" key="1">
    <citation type="submission" date="2018-11" db="EMBL/GenBank/DDBJ databases">
        <authorList>
            <consortium name="Pathogen Informatics"/>
        </authorList>
    </citation>
    <scope>NUCLEOTIDE SEQUENCE [LARGE SCALE GENOMIC DNA]</scope>
</reference>
<feature type="region of interest" description="Disordered" evidence="1">
    <location>
        <begin position="1"/>
        <end position="30"/>
    </location>
</feature>
<evidence type="ECO:0000313" key="4">
    <source>
        <dbReference type="WBParaSite" id="HPBE_0001435901-mRNA-1"/>
    </source>
</evidence>
<accession>A0A183FZY5</accession>
<sequence>MQVKPLDGDRIHSERPEEEVPVPQRQNGRKVYSTVLENQADDDNKSTSEQALRPLENGIFLICYRATAIRFFTQSTRGQQE</sequence>
<dbReference type="AlphaFoldDB" id="A0A183FZY5"/>
<accession>A0A3P8AV20</accession>
<dbReference type="WBParaSite" id="HPBE_0001435901-mRNA-1">
    <property type="protein sequence ID" value="HPBE_0001435901-mRNA-1"/>
    <property type="gene ID" value="HPBE_0001435901"/>
</dbReference>
<dbReference type="EMBL" id="UZAH01028327">
    <property type="protein sequence ID" value="VDO99384.1"/>
    <property type="molecule type" value="Genomic_DNA"/>
</dbReference>
<protein>
    <submittedName>
        <fullName evidence="2 4">Uncharacterized protein</fullName>
    </submittedName>
</protein>
<evidence type="ECO:0000313" key="3">
    <source>
        <dbReference type="Proteomes" id="UP000050761"/>
    </source>
</evidence>
<gene>
    <name evidence="2" type="ORF">HPBE_LOCUS14360</name>
</gene>
<evidence type="ECO:0000256" key="1">
    <source>
        <dbReference type="SAM" id="MobiDB-lite"/>
    </source>
</evidence>
<keyword evidence="3" id="KW-1185">Reference proteome</keyword>
<dbReference type="Proteomes" id="UP000050761">
    <property type="component" value="Unassembled WGS sequence"/>
</dbReference>
<evidence type="ECO:0000313" key="2">
    <source>
        <dbReference type="EMBL" id="VDO99384.1"/>
    </source>
</evidence>
<proteinExistence type="predicted"/>
<name>A0A183FZY5_HELPZ</name>